<dbReference type="SUPFAM" id="SSF47384">
    <property type="entry name" value="Homodimeric domain of signal transducing histidine kinase"/>
    <property type="match status" value="1"/>
</dbReference>
<evidence type="ECO:0000256" key="18">
    <source>
        <dbReference type="SAM" id="MobiDB-lite"/>
    </source>
</evidence>
<dbReference type="Pfam" id="PF02518">
    <property type="entry name" value="HATPase_c"/>
    <property type="match status" value="1"/>
</dbReference>
<dbReference type="InterPro" id="IPR001638">
    <property type="entry name" value="Solute-binding_3/MltF_N"/>
</dbReference>
<evidence type="ECO:0000256" key="8">
    <source>
        <dbReference type="ARBA" id="ARBA00022692"/>
    </source>
</evidence>
<keyword evidence="14" id="KW-0902">Two-component regulatory system</keyword>
<keyword evidence="4" id="KW-1003">Cell membrane</keyword>
<evidence type="ECO:0000313" key="23">
    <source>
        <dbReference type="EMBL" id="ROQ53574.1"/>
    </source>
</evidence>
<dbReference type="PROSITE" id="PS50110">
    <property type="entry name" value="RESPONSE_REGULATORY"/>
    <property type="match status" value="1"/>
</dbReference>
<dbReference type="Pfam" id="PF00512">
    <property type="entry name" value="HisKA"/>
    <property type="match status" value="1"/>
</dbReference>
<keyword evidence="13" id="KW-1133">Transmembrane helix</keyword>
<dbReference type="PANTHER" id="PTHR43047">
    <property type="entry name" value="TWO-COMPONENT HISTIDINE PROTEIN KINASE"/>
    <property type="match status" value="1"/>
</dbReference>
<dbReference type="RefSeq" id="WP_123752578.1">
    <property type="nucleotide sequence ID" value="NZ_RJUR01000011.1"/>
</dbReference>
<feature type="modified residue" description="4-aspartylphosphate" evidence="17">
    <location>
        <position position="900"/>
    </location>
</feature>
<accession>A0A9X8EKC4</accession>
<keyword evidence="10" id="KW-0547">Nucleotide-binding</keyword>
<evidence type="ECO:0000256" key="2">
    <source>
        <dbReference type="ARBA" id="ARBA00004429"/>
    </source>
</evidence>
<keyword evidence="9 19" id="KW-0732">Signal</keyword>
<evidence type="ECO:0000259" key="22">
    <source>
        <dbReference type="PROSITE" id="PS50894"/>
    </source>
</evidence>
<dbReference type="CDD" id="cd13705">
    <property type="entry name" value="PBP2_BvgS_D1"/>
    <property type="match status" value="1"/>
</dbReference>
<keyword evidence="7" id="KW-0808">Transferase</keyword>
<organism evidence="23 24">
    <name type="scientific">Pseudomonas putida</name>
    <name type="common">Arthrobacter siderocapsulatus</name>
    <dbReference type="NCBI Taxonomy" id="303"/>
    <lineage>
        <taxon>Bacteria</taxon>
        <taxon>Pseudomonadati</taxon>
        <taxon>Pseudomonadota</taxon>
        <taxon>Gammaproteobacteria</taxon>
        <taxon>Pseudomonadales</taxon>
        <taxon>Pseudomonadaceae</taxon>
        <taxon>Pseudomonas</taxon>
    </lineage>
</organism>
<dbReference type="PROSITE" id="PS50109">
    <property type="entry name" value="HIS_KIN"/>
    <property type="match status" value="1"/>
</dbReference>
<dbReference type="InterPro" id="IPR049870">
    <property type="entry name" value="BvgS-like_periplasmic1"/>
</dbReference>
<sequence length="1098" mass="119880">MTKRCLPALLLACLVQWLAISAMAQEPGVARQLLGRSVSSSAPPPLTLAERRWLKHKQVLRLGTSAPDYPPFDINVSQHDYEGVSADFAGLIGEQLKIPVQVLQFPNRIQAIAALHSGQIDLLGSANGYEAADSALVMSQPYADDQPIIATPVGVTHDPDDPLDGLTLSMVEHYLPPSLVRQLYPRANLQLYASTMSALSAVALGQADAFIGDAISSDYLIGKNYRESLQISHYVKPQRSSFGFALVRENTALLDLVNKALGSITDSDRLNVMRRWTSGVSSILLNRADIALTDEERHWIAQHPSVRVVINKYFAPLSFFDENQHFRGITADVLAQISLRSGLKFQIIETDSVPTMISMVEQGEAEVVGALNYGEQRARTLAFTRPYLANPRVLVTSVRDTSIRHPDQLDGKRLAIIRGTPVSAELRQRYPAISLIEVDDPLALMEYVAQGRADAALSSQINAAYFISRMFKDRLRIATLLDDTPALAAFATERSSPLHAILEKSLLSIPPEQMTQLVNRWRINALISDTPWRNYRSLVLQILGIAVALVLAIALWNRYLRKLMQQRAEAEQALQLQLRISEHLLEELHVAKEQADSANHAKSTFLTTMSHEIRTPMNAVIGLLELALKDAAQGRTDEHSLQVAFDSASSLLELIGDVLDIARIESGHMSLAPQPTDLGALVRSTVQVFESSARLKDISLTQDLQPPAALVEIDPLRFRQILSNLLGNAIKFTERGGVSVRLQCQPTPCGKQVHMHLAVEDSGIGISLPDQQRLFHPFIQAGSQPARQGTGLGLVISRTLCELMQGSLELHSTPGHGTQVTVSLPLMLASTASQPEEPAQEPTAQASQRLNILVVDDYPANLMLLEKQLSVLGHRVTQASDGAGGLQAWQAGRFDAVITDCNMPGMDGHQLAREIRAQEAQANRPPCLILGLTANAQADERERCLASGMDDCLFKPIGLGALSRHLSGVDTPEPQAPPEPRAEDNSGFNIDNLKHLTLGDPRLIKRLLTELERSSAEDLEALRALGSGASRQQLRSLSHRIKGGAKMLKAHGLVGHCDALEQACTGKAPDKAIEALLAALEQSLKDLHEHLQRSIAAG</sequence>
<comment type="subcellular location">
    <subcellularLocation>
        <location evidence="2">Cell inner membrane</location>
        <topology evidence="2">Multi-pass membrane protein</topology>
    </subcellularLocation>
</comment>
<dbReference type="EMBL" id="RJUR01000011">
    <property type="protein sequence ID" value="ROQ53574.1"/>
    <property type="molecule type" value="Genomic_DNA"/>
</dbReference>
<dbReference type="InterPro" id="IPR001789">
    <property type="entry name" value="Sig_transdc_resp-reg_receiver"/>
</dbReference>
<feature type="domain" description="Histidine kinase" evidence="20">
    <location>
        <begin position="608"/>
        <end position="828"/>
    </location>
</feature>
<dbReference type="GO" id="GO:0005886">
    <property type="term" value="C:plasma membrane"/>
    <property type="evidence" value="ECO:0007669"/>
    <property type="project" value="UniProtKB-SubCell"/>
</dbReference>
<evidence type="ECO:0000256" key="17">
    <source>
        <dbReference type="PROSITE-ProRule" id="PRU00169"/>
    </source>
</evidence>
<dbReference type="SMART" id="SM00388">
    <property type="entry name" value="HisKA"/>
    <property type="match status" value="1"/>
</dbReference>
<keyword evidence="6 17" id="KW-0597">Phosphoprotein</keyword>
<dbReference type="Gene3D" id="1.10.287.130">
    <property type="match status" value="1"/>
</dbReference>
<reference evidence="23 24" key="1">
    <citation type="submission" date="2018-11" db="EMBL/GenBank/DDBJ databases">
        <title>Genomic analyses of the natural microbiome of Caenorhabditis elegans.</title>
        <authorList>
            <person name="Samuel B."/>
        </authorList>
    </citation>
    <scope>NUCLEOTIDE SEQUENCE [LARGE SCALE GENOMIC DNA]</scope>
    <source>
        <strain evidence="23 24">BIGb0473</strain>
    </source>
</reference>
<evidence type="ECO:0000256" key="3">
    <source>
        <dbReference type="ARBA" id="ARBA00012438"/>
    </source>
</evidence>
<comment type="caution">
    <text evidence="23">The sequence shown here is derived from an EMBL/GenBank/DDBJ whole genome shotgun (WGS) entry which is preliminary data.</text>
</comment>
<evidence type="ECO:0000256" key="11">
    <source>
        <dbReference type="ARBA" id="ARBA00022777"/>
    </source>
</evidence>
<dbReference type="Gene3D" id="3.30.565.10">
    <property type="entry name" value="Histidine kinase-like ATPase, C-terminal domain"/>
    <property type="match status" value="1"/>
</dbReference>
<evidence type="ECO:0000256" key="12">
    <source>
        <dbReference type="ARBA" id="ARBA00022840"/>
    </source>
</evidence>
<dbReference type="SUPFAM" id="SSF55874">
    <property type="entry name" value="ATPase domain of HSP90 chaperone/DNA topoisomerase II/histidine kinase"/>
    <property type="match status" value="1"/>
</dbReference>
<feature type="region of interest" description="Disordered" evidence="18">
    <location>
        <begin position="966"/>
        <end position="988"/>
    </location>
</feature>
<feature type="chain" id="PRO_5040873184" description="histidine kinase" evidence="19">
    <location>
        <begin position="25"/>
        <end position="1098"/>
    </location>
</feature>
<dbReference type="Gene3D" id="3.40.50.2300">
    <property type="match status" value="1"/>
</dbReference>
<dbReference type="SUPFAM" id="SSF47226">
    <property type="entry name" value="Histidine-containing phosphotransfer domain, HPT domain"/>
    <property type="match status" value="1"/>
</dbReference>
<dbReference type="GO" id="GO:0009927">
    <property type="term" value="F:histidine phosphotransfer kinase activity"/>
    <property type="evidence" value="ECO:0007669"/>
    <property type="project" value="TreeGrafter"/>
</dbReference>
<evidence type="ECO:0000259" key="21">
    <source>
        <dbReference type="PROSITE" id="PS50110"/>
    </source>
</evidence>
<dbReference type="InterPro" id="IPR036641">
    <property type="entry name" value="HPT_dom_sf"/>
</dbReference>
<feature type="modified residue" description="Phosphohistidine" evidence="16">
    <location>
        <position position="1039"/>
    </location>
</feature>
<dbReference type="InterPro" id="IPR036097">
    <property type="entry name" value="HisK_dim/P_sf"/>
</dbReference>
<dbReference type="SMART" id="SM00387">
    <property type="entry name" value="HATPase_c"/>
    <property type="match status" value="1"/>
</dbReference>
<evidence type="ECO:0000256" key="4">
    <source>
        <dbReference type="ARBA" id="ARBA00022475"/>
    </source>
</evidence>
<evidence type="ECO:0000256" key="5">
    <source>
        <dbReference type="ARBA" id="ARBA00022519"/>
    </source>
</evidence>
<dbReference type="GO" id="GO:0000155">
    <property type="term" value="F:phosphorelay sensor kinase activity"/>
    <property type="evidence" value="ECO:0007669"/>
    <property type="project" value="InterPro"/>
</dbReference>
<dbReference type="EC" id="2.7.13.3" evidence="3"/>
<dbReference type="Gene3D" id="3.40.190.10">
    <property type="entry name" value="Periplasmic binding protein-like II"/>
    <property type="match status" value="4"/>
</dbReference>
<evidence type="ECO:0000256" key="1">
    <source>
        <dbReference type="ARBA" id="ARBA00000085"/>
    </source>
</evidence>
<dbReference type="CDD" id="cd13707">
    <property type="entry name" value="PBP2_BvgS_D2"/>
    <property type="match status" value="1"/>
</dbReference>
<dbReference type="PROSITE" id="PS50894">
    <property type="entry name" value="HPT"/>
    <property type="match status" value="1"/>
</dbReference>
<evidence type="ECO:0000313" key="24">
    <source>
        <dbReference type="Proteomes" id="UP000269115"/>
    </source>
</evidence>
<dbReference type="InterPro" id="IPR008207">
    <property type="entry name" value="Sig_transdc_His_kin_Hpt_dom"/>
</dbReference>
<dbReference type="Pfam" id="PF00072">
    <property type="entry name" value="Response_reg"/>
    <property type="match status" value="1"/>
</dbReference>
<keyword evidence="11 23" id="KW-0418">Kinase</keyword>
<dbReference type="SMART" id="SM00062">
    <property type="entry name" value="PBPb"/>
    <property type="match status" value="2"/>
</dbReference>
<feature type="signal peptide" evidence="19">
    <location>
        <begin position="1"/>
        <end position="24"/>
    </location>
</feature>
<evidence type="ECO:0000256" key="16">
    <source>
        <dbReference type="PROSITE-ProRule" id="PRU00110"/>
    </source>
</evidence>
<evidence type="ECO:0000256" key="19">
    <source>
        <dbReference type="SAM" id="SignalP"/>
    </source>
</evidence>
<name>A0A9X8EKC4_PSEPU</name>
<evidence type="ECO:0000256" key="7">
    <source>
        <dbReference type="ARBA" id="ARBA00022679"/>
    </source>
</evidence>
<dbReference type="CDD" id="cd17546">
    <property type="entry name" value="REC_hyHK_CKI1_RcsC-like"/>
    <property type="match status" value="1"/>
</dbReference>
<dbReference type="FunFam" id="3.30.565.10:FF:000010">
    <property type="entry name" value="Sensor histidine kinase RcsC"/>
    <property type="match status" value="1"/>
</dbReference>
<keyword evidence="15" id="KW-0472">Membrane</keyword>
<dbReference type="Gene3D" id="1.20.120.160">
    <property type="entry name" value="HPT domain"/>
    <property type="match status" value="1"/>
</dbReference>
<dbReference type="InterPro" id="IPR036890">
    <property type="entry name" value="HATPase_C_sf"/>
</dbReference>
<keyword evidence="5" id="KW-0997">Cell inner membrane</keyword>
<dbReference type="InterPro" id="IPR004358">
    <property type="entry name" value="Sig_transdc_His_kin-like_C"/>
</dbReference>
<evidence type="ECO:0000256" key="14">
    <source>
        <dbReference type="ARBA" id="ARBA00023012"/>
    </source>
</evidence>
<gene>
    <name evidence="23" type="ORF">EDF85_1338</name>
</gene>
<evidence type="ECO:0000256" key="9">
    <source>
        <dbReference type="ARBA" id="ARBA00022729"/>
    </source>
</evidence>
<dbReference type="SUPFAM" id="SSF52172">
    <property type="entry name" value="CheY-like"/>
    <property type="match status" value="1"/>
</dbReference>
<dbReference type="InterPro" id="IPR049871">
    <property type="entry name" value="BvgS-like_periplasmic2"/>
</dbReference>
<dbReference type="GO" id="GO:0005524">
    <property type="term" value="F:ATP binding"/>
    <property type="evidence" value="ECO:0007669"/>
    <property type="project" value="UniProtKB-KW"/>
</dbReference>
<evidence type="ECO:0000256" key="15">
    <source>
        <dbReference type="ARBA" id="ARBA00023136"/>
    </source>
</evidence>
<evidence type="ECO:0000256" key="13">
    <source>
        <dbReference type="ARBA" id="ARBA00022989"/>
    </source>
</evidence>
<proteinExistence type="predicted"/>
<dbReference type="InterPro" id="IPR011006">
    <property type="entry name" value="CheY-like_superfamily"/>
</dbReference>
<keyword evidence="8" id="KW-0812">Transmembrane</keyword>
<dbReference type="PRINTS" id="PR00344">
    <property type="entry name" value="BCTRLSENSOR"/>
</dbReference>
<dbReference type="PANTHER" id="PTHR43047:SF72">
    <property type="entry name" value="OSMOSENSING HISTIDINE PROTEIN KINASE SLN1"/>
    <property type="match status" value="1"/>
</dbReference>
<dbReference type="CDD" id="cd16922">
    <property type="entry name" value="HATPase_EvgS-ArcB-TorS-like"/>
    <property type="match status" value="1"/>
</dbReference>
<comment type="catalytic activity">
    <reaction evidence="1">
        <text>ATP + protein L-histidine = ADP + protein N-phospho-L-histidine.</text>
        <dbReference type="EC" id="2.7.13.3"/>
    </reaction>
</comment>
<dbReference type="SUPFAM" id="SSF53850">
    <property type="entry name" value="Periplasmic binding protein-like II"/>
    <property type="match status" value="2"/>
</dbReference>
<dbReference type="Proteomes" id="UP000269115">
    <property type="component" value="Unassembled WGS sequence"/>
</dbReference>
<dbReference type="InterPro" id="IPR005467">
    <property type="entry name" value="His_kinase_dom"/>
</dbReference>
<evidence type="ECO:0000259" key="20">
    <source>
        <dbReference type="PROSITE" id="PS50109"/>
    </source>
</evidence>
<dbReference type="InterPro" id="IPR003661">
    <property type="entry name" value="HisK_dim/P_dom"/>
</dbReference>
<evidence type="ECO:0000256" key="10">
    <source>
        <dbReference type="ARBA" id="ARBA00022741"/>
    </source>
</evidence>
<protein>
    <recommendedName>
        <fullName evidence="3">histidine kinase</fullName>
        <ecNumber evidence="3">2.7.13.3</ecNumber>
    </recommendedName>
</protein>
<dbReference type="InterPro" id="IPR003594">
    <property type="entry name" value="HATPase_dom"/>
</dbReference>
<dbReference type="CDD" id="cd00082">
    <property type="entry name" value="HisKA"/>
    <property type="match status" value="1"/>
</dbReference>
<dbReference type="Pfam" id="PF00497">
    <property type="entry name" value="SBP_bac_3"/>
    <property type="match status" value="2"/>
</dbReference>
<dbReference type="AlphaFoldDB" id="A0A9X8EKC4"/>
<evidence type="ECO:0000256" key="6">
    <source>
        <dbReference type="ARBA" id="ARBA00022553"/>
    </source>
</evidence>
<dbReference type="Pfam" id="PF01627">
    <property type="entry name" value="Hpt"/>
    <property type="match status" value="1"/>
</dbReference>
<keyword evidence="12" id="KW-0067">ATP-binding</keyword>
<feature type="domain" description="HPt" evidence="22">
    <location>
        <begin position="1000"/>
        <end position="1094"/>
    </location>
</feature>
<feature type="domain" description="Response regulatory" evidence="21">
    <location>
        <begin position="851"/>
        <end position="970"/>
    </location>
</feature>
<dbReference type="SMART" id="SM00448">
    <property type="entry name" value="REC"/>
    <property type="match status" value="1"/>
</dbReference>